<comment type="subcellular location">
    <subcellularLocation>
        <location evidence="1">Membrane</location>
        <topology evidence="1">Multi-pass membrane protein</topology>
    </subcellularLocation>
</comment>
<feature type="transmembrane region" description="Helical" evidence="6">
    <location>
        <begin position="279"/>
        <end position="299"/>
    </location>
</feature>
<keyword evidence="8" id="KW-1185">Reference proteome</keyword>
<evidence type="ECO:0000256" key="6">
    <source>
        <dbReference type="SAM" id="Phobius"/>
    </source>
</evidence>
<comment type="caution">
    <text evidence="7">The sequence shown here is derived from an EMBL/GenBank/DDBJ whole genome shotgun (WGS) entry which is preliminary data.</text>
</comment>
<dbReference type="Pfam" id="PF01040">
    <property type="entry name" value="UbiA"/>
    <property type="match status" value="1"/>
</dbReference>
<feature type="transmembrane region" description="Helical" evidence="6">
    <location>
        <begin position="120"/>
        <end position="136"/>
    </location>
</feature>
<evidence type="ECO:0000256" key="3">
    <source>
        <dbReference type="ARBA" id="ARBA00022692"/>
    </source>
</evidence>
<evidence type="ECO:0000313" key="8">
    <source>
        <dbReference type="Proteomes" id="UP001206312"/>
    </source>
</evidence>
<feature type="transmembrane region" description="Helical" evidence="6">
    <location>
        <begin position="223"/>
        <end position="244"/>
    </location>
</feature>
<feature type="transmembrane region" description="Helical" evidence="6">
    <location>
        <begin position="168"/>
        <end position="186"/>
    </location>
</feature>
<evidence type="ECO:0000256" key="4">
    <source>
        <dbReference type="ARBA" id="ARBA00022989"/>
    </source>
</evidence>
<organism evidence="7 8">
    <name type="scientific">Robiginitalea marina</name>
    <dbReference type="NCBI Taxonomy" id="2954105"/>
    <lineage>
        <taxon>Bacteria</taxon>
        <taxon>Pseudomonadati</taxon>
        <taxon>Bacteroidota</taxon>
        <taxon>Flavobacteriia</taxon>
        <taxon>Flavobacteriales</taxon>
        <taxon>Flavobacteriaceae</taxon>
        <taxon>Robiginitalea</taxon>
    </lineage>
</organism>
<reference evidence="7 8" key="1">
    <citation type="submission" date="2022-06" db="EMBL/GenBank/DDBJ databases">
        <authorList>
            <person name="Xuan X."/>
        </authorList>
    </citation>
    <scope>NUCLEOTIDE SEQUENCE [LARGE SCALE GENOMIC DNA]</scope>
    <source>
        <strain evidence="7 8">2V75</strain>
    </source>
</reference>
<feature type="transmembrane region" description="Helical" evidence="6">
    <location>
        <begin position="256"/>
        <end position="273"/>
    </location>
</feature>
<evidence type="ECO:0000313" key="7">
    <source>
        <dbReference type="EMBL" id="MCO5723799.1"/>
    </source>
</evidence>
<dbReference type="Gene3D" id="1.10.357.140">
    <property type="entry name" value="UbiA prenyltransferase"/>
    <property type="match status" value="1"/>
</dbReference>
<dbReference type="InterPro" id="IPR050475">
    <property type="entry name" value="Prenyltransferase_related"/>
</dbReference>
<feature type="transmembrane region" description="Helical" evidence="6">
    <location>
        <begin position="47"/>
        <end position="70"/>
    </location>
</feature>
<dbReference type="EMBL" id="JAMXIB010000002">
    <property type="protein sequence ID" value="MCO5723799.1"/>
    <property type="molecule type" value="Genomic_DNA"/>
</dbReference>
<keyword evidence="2" id="KW-1003">Cell membrane</keyword>
<accession>A0ABT1AUS0</accession>
<evidence type="ECO:0000256" key="2">
    <source>
        <dbReference type="ARBA" id="ARBA00022475"/>
    </source>
</evidence>
<keyword evidence="3 6" id="KW-0812">Transmembrane</keyword>
<dbReference type="InterPro" id="IPR044878">
    <property type="entry name" value="UbiA_sf"/>
</dbReference>
<dbReference type="CDD" id="cd13964">
    <property type="entry name" value="PT_UbiA_1"/>
    <property type="match status" value="1"/>
</dbReference>
<feature type="transmembrane region" description="Helical" evidence="6">
    <location>
        <begin position="91"/>
        <end position="114"/>
    </location>
</feature>
<protein>
    <submittedName>
        <fullName evidence="7">UbiA-like protein EboC</fullName>
    </submittedName>
</protein>
<dbReference type="PANTHER" id="PTHR42723:SF1">
    <property type="entry name" value="CHLOROPHYLL SYNTHASE, CHLOROPLASTIC"/>
    <property type="match status" value="1"/>
</dbReference>
<proteinExistence type="predicted"/>
<keyword evidence="4 6" id="KW-1133">Transmembrane helix</keyword>
<dbReference type="RefSeq" id="WP_252740178.1">
    <property type="nucleotide sequence ID" value="NZ_JAMXIB010000002.1"/>
</dbReference>
<feature type="transmembrane region" description="Helical" evidence="6">
    <location>
        <begin position="198"/>
        <end position="217"/>
    </location>
</feature>
<dbReference type="Proteomes" id="UP001206312">
    <property type="component" value="Unassembled WGS sequence"/>
</dbReference>
<evidence type="ECO:0000256" key="1">
    <source>
        <dbReference type="ARBA" id="ARBA00004141"/>
    </source>
</evidence>
<feature type="transmembrane region" description="Helical" evidence="6">
    <location>
        <begin position="21"/>
        <end position="41"/>
    </location>
</feature>
<keyword evidence="5 6" id="KW-0472">Membrane</keyword>
<gene>
    <name evidence="7" type="primary">eboC</name>
    <name evidence="7" type="ORF">NG653_02955</name>
</gene>
<dbReference type="PANTHER" id="PTHR42723">
    <property type="entry name" value="CHLOROPHYLL SYNTHASE"/>
    <property type="match status" value="1"/>
</dbReference>
<dbReference type="NCBIfam" id="NF035940">
    <property type="entry name" value="prenyl_rel_EboC"/>
    <property type="match status" value="1"/>
</dbReference>
<name>A0ABT1AUS0_9FLAO</name>
<dbReference type="InterPro" id="IPR000537">
    <property type="entry name" value="UbiA_prenyltransferase"/>
</dbReference>
<evidence type="ECO:0000256" key="5">
    <source>
        <dbReference type="ARBA" id="ARBA00023136"/>
    </source>
</evidence>
<sequence length="301" mass="31988">MDRNVIRGYLQLCRPANLPTAAADIAAGAAISGGIASLLAGPEMQPHLIAGFLALLVASVFLYAAGVVLNDVFDLKTDLRERPERPIPSGLIPWGHAAVFGAVLLVFGVVLAFLSRLESGIIALSLAAGILIYDGLAKKHGFFGPLVMGMCRGLNLWLGMSLVPFSGAPGFVWIPVIYIFAITAVSRSEVSGGGKVSVLWAILLYALAIFSVGAITWVQKGHFWQMLPFLGFFAVLVYSPLLRAYREKTPGAIRKAVKAGVLGLIVMDAAWVAGFAQGYIALLVLLLWPLSGLIARKFAVT</sequence>